<name>A0A450S4Y9_9GAMM</name>
<evidence type="ECO:0000313" key="5">
    <source>
        <dbReference type="EMBL" id="VFK07163.1"/>
    </source>
</evidence>
<evidence type="ECO:0000313" key="3">
    <source>
        <dbReference type="EMBL" id="VFJ46872.1"/>
    </source>
</evidence>
<evidence type="ECO:0000313" key="4">
    <source>
        <dbReference type="EMBL" id="VFJ47255.1"/>
    </source>
</evidence>
<feature type="transmembrane region" description="Helical" evidence="2">
    <location>
        <begin position="179"/>
        <end position="199"/>
    </location>
</feature>
<keyword evidence="2" id="KW-0472">Membrane</keyword>
<proteinExistence type="predicted"/>
<feature type="region of interest" description="Disordered" evidence="1">
    <location>
        <begin position="1"/>
        <end position="41"/>
    </location>
</feature>
<keyword evidence="2" id="KW-0812">Transmembrane</keyword>
<sequence>MEERHRLAPGDVYRCGSPWRAHQHPTEFTPGRKDEDGMTGAASRMPRAMAPMIQAMASGTRAIARRPRATAQRTRAMAPFPWAMARPIGSMARGARDVARILGIGCEPTCDWAYSPLGGGEKCPRHFIHERHGKTRKEKKDASTTEDAARKTATKDNSTKNNKKNVHGNHGKTRKKDRLSFPCFSVLLSVHFLFFVHVFRTTDLSRKNFVHGRHGKTRKR</sequence>
<feature type="region of interest" description="Disordered" evidence="1">
    <location>
        <begin position="129"/>
        <end position="176"/>
    </location>
</feature>
<evidence type="ECO:0000256" key="1">
    <source>
        <dbReference type="SAM" id="MobiDB-lite"/>
    </source>
</evidence>
<accession>A0A450S4Y9</accession>
<reference evidence="3" key="1">
    <citation type="submission" date="2019-02" db="EMBL/GenBank/DDBJ databases">
        <authorList>
            <person name="Gruber-Vodicka R. H."/>
            <person name="Seah K. B. B."/>
        </authorList>
    </citation>
    <scope>NUCLEOTIDE SEQUENCE</scope>
    <source>
        <strain evidence="3">BECK_BZ163</strain>
        <strain evidence="5">BECK_BZ164</strain>
        <strain evidence="4">BECK_BZ165</strain>
    </source>
</reference>
<organism evidence="3">
    <name type="scientific">Candidatus Kentrum sp. FM</name>
    <dbReference type="NCBI Taxonomy" id="2126340"/>
    <lineage>
        <taxon>Bacteria</taxon>
        <taxon>Pseudomonadati</taxon>
        <taxon>Pseudomonadota</taxon>
        <taxon>Gammaproteobacteria</taxon>
        <taxon>Candidatus Kentrum</taxon>
    </lineage>
</organism>
<dbReference type="AlphaFoldDB" id="A0A450S4Y9"/>
<dbReference type="EMBL" id="CAADEZ010000041">
    <property type="protein sequence ID" value="VFJ46872.1"/>
    <property type="molecule type" value="Genomic_DNA"/>
</dbReference>
<evidence type="ECO:0000256" key="2">
    <source>
        <dbReference type="SAM" id="Phobius"/>
    </source>
</evidence>
<keyword evidence="2" id="KW-1133">Transmembrane helix</keyword>
<dbReference type="EMBL" id="CAADFA010000043">
    <property type="protein sequence ID" value="VFJ47255.1"/>
    <property type="molecule type" value="Genomic_DNA"/>
</dbReference>
<gene>
    <name evidence="3" type="ORF">BECKFM1743A_GA0114220_100412</name>
    <name evidence="5" type="ORF">BECKFM1743B_GA0114221_1003313</name>
    <name evidence="4" type="ORF">BECKFM1743C_GA0114222_100432</name>
</gene>
<feature type="compositionally biased region" description="Basic and acidic residues" evidence="1">
    <location>
        <begin position="138"/>
        <end position="158"/>
    </location>
</feature>
<protein>
    <submittedName>
        <fullName evidence="3">Uncharacterized protein</fullName>
    </submittedName>
</protein>
<dbReference type="EMBL" id="CAADFL010000033">
    <property type="protein sequence ID" value="VFK07163.1"/>
    <property type="molecule type" value="Genomic_DNA"/>
</dbReference>
<feature type="compositionally biased region" description="Basic residues" evidence="1">
    <location>
        <begin position="161"/>
        <end position="176"/>
    </location>
</feature>